<keyword evidence="7" id="KW-0998">Cell outer membrane</keyword>
<dbReference type="SUPFAM" id="SSF56112">
    <property type="entry name" value="Protein kinase-like (PK-like)"/>
    <property type="match status" value="1"/>
</dbReference>
<evidence type="ECO:0000256" key="3">
    <source>
        <dbReference type="ARBA" id="ARBA00004613"/>
    </source>
</evidence>
<evidence type="ECO:0000256" key="2">
    <source>
        <dbReference type="ARBA" id="ARBA00004442"/>
    </source>
</evidence>
<dbReference type="Proteomes" id="UP000816034">
    <property type="component" value="Unassembled WGS sequence"/>
</dbReference>
<dbReference type="AlphaFoldDB" id="A0AA88KS60"/>
<evidence type="ECO:0000256" key="8">
    <source>
        <dbReference type="SAM" id="MobiDB-lite"/>
    </source>
</evidence>
<dbReference type="PROSITE" id="PS00108">
    <property type="entry name" value="PROTEIN_KINASE_ST"/>
    <property type="match status" value="1"/>
</dbReference>
<protein>
    <recommendedName>
        <fullName evidence="10">Protein kinase domain-containing protein</fullName>
    </recommendedName>
</protein>
<name>A0AA88KS60_NAELO</name>
<dbReference type="SMART" id="SM00220">
    <property type="entry name" value="S_TKc"/>
    <property type="match status" value="1"/>
</dbReference>
<evidence type="ECO:0000256" key="1">
    <source>
        <dbReference type="ARBA" id="ARBA00004196"/>
    </source>
</evidence>
<proteinExistence type="predicted"/>
<reference evidence="11 12" key="1">
    <citation type="journal article" date="2018" name="BMC Genomics">
        <title>The genome of Naegleria lovaniensis, the basis for a comparative approach to unravel pathogenicity factors of the human pathogenic amoeba N. fowleri.</title>
        <authorList>
            <person name="Liechti N."/>
            <person name="Schurch N."/>
            <person name="Bruggmann R."/>
            <person name="Wittwer M."/>
        </authorList>
    </citation>
    <scope>NUCLEOTIDE SEQUENCE [LARGE SCALE GENOMIC DNA]</scope>
    <source>
        <strain evidence="11 12">ATCC 30569</strain>
    </source>
</reference>
<organism evidence="11 12">
    <name type="scientific">Naegleria lovaniensis</name>
    <name type="common">Amoeba</name>
    <dbReference type="NCBI Taxonomy" id="51637"/>
    <lineage>
        <taxon>Eukaryota</taxon>
        <taxon>Discoba</taxon>
        <taxon>Heterolobosea</taxon>
        <taxon>Tetramitia</taxon>
        <taxon>Eutetramitia</taxon>
        <taxon>Vahlkampfiidae</taxon>
        <taxon>Naegleria</taxon>
    </lineage>
</organism>
<evidence type="ECO:0000313" key="11">
    <source>
        <dbReference type="EMBL" id="KAG2393339.1"/>
    </source>
</evidence>
<dbReference type="PANTHER" id="PTHR44329">
    <property type="entry name" value="SERINE/THREONINE-PROTEIN KINASE TNNI3K-RELATED"/>
    <property type="match status" value="1"/>
</dbReference>
<dbReference type="Pfam" id="PF00069">
    <property type="entry name" value="Pkinase"/>
    <property type="match status" value="1"/>
</dbReference>
<dbReference type="SUPFAM" id="SSF51126">
    <property type="entry name" value="Pectin lyase-like"/>
    <property type="match status" value="1"/>
</dbReference>
<dbReference type="Pfam" id="PF02415">
    <property type="entry name" value="Chlam_PMP"/>
    <property type="match status" value="1"/>
</dbReference>
<gene>
    <name evidence="11" type="ORF">C9374_006870</name>
</gene>
<evidence type="ECO:0000256" key="6">
    <source>
        <dbReference type="ARBA" id="ARBA00023136"/>
    </source>
</evidence>
<keyword evidence="6 9" id="KW-0472">Membrane</keyword>
<dbReference type="PROSITE" id="PS50011">
    <property type="entry name" value="PROTEIN_KINASE_DOM"/>
    <property type="match status" value="1"/>
</dbReference>
<feature type="region of interest" description="Disordered" evidence="8">
    <location>
        <begin position="1"/>
        <end position="34"/>
    </location>
</feature>
<accession>A0AA88KS60</accession>
<keyword evidence="4" id="KW-0964">Secreted</keyword>
<dbReference type="GO" id="GO:0004674">
    <property type="term" value="F:protein serine/threonine kinase activity"/>
    <property type="evidence" value="ECO:0007669"/>
    <property type="project" value="TreeGrafter"/>
</dbReference>
<dbReference type="RefSeq" id="XP_044555233.1">
    <property type="nucleotide sequence ID" value="XM_044696778.1"/>
</dbReference>
<feature type="transmembrane region" description="Helical" evidence="9">
    <location>
        <begin position="774"/>
        <end position="804"/>
    </location>
</feature>
<keyword evidence="9" id="KW-1133">Transmembrane helix</keyword>
<feature type="domain" description="Protein kinase" evidence="10">
    <location>
        <begin position="889"/>
        <end position="1214"/>
    </location>
</feature>
<dbReference type="GO" id="GO:0005576">
    <property type="term" value="C:extracellular region"/>
    <property type="evidence" value="ECO:0007669"/>
    <property type="project" value="UniProtKB-SubCell"/>
</dbReference>
<sequence length="1218" mass="138320">MIHAQSTPFWSTRQMTETKSKSSSTRTNPNPNFFTTTTTVTPSFHRMVMAQQPNPNENQDSLSFNTPHAEDLFQSTFNNSLYLNLTFYFDMEAEFDTRACTNDLPCSSIIDIMCALNTTLFSDYHNFTMQPVEKFVVVNIVLKSDIFLAYLGLTVQPFPGLKFLFKWIGQEGTTRKNLELMSYVDPPTRTDIYWIYFSNLQLIGFDYSITLYTYHVGIYNCLMKGIFFFPFFGSTLIYENTSLEQVDTQIIEYCERVIFFSVDLERECNIRFQQVNTFEFNNVRVMHNAVATIQVDFSRRTIIRNSIFKNYSAKFFLTSNVEVLFENSQFDNVVNPSYTSVDYGALVLAYLGKILSVRNCSFSRGYSAIYVREYMKAEFISSQFFNNTVSTNIESKDMFTLHAVLNAVGCAIMTVTDCMFNHNGGTSKGSALYVKDATDLAVHWGYFMNGNGSAIYVENIKSSSQERFSIRVLNSRFENNYSDDYGGAIRLLTSIKLFSIDRSTFIGNQAKYAGGAVFVEFVQYVSWIASSLFKNNRVLYSGSHDHDNFQKGRGGAVFLFSSTTPLAIADSLFLNNEANIGGALSYAYSSFKNILNCTFENNRARKTGGAIFHFSPSPNSNTSFSLVQFENNQAGVYGDNYLSSVTSVRFDQKHVKLYPGQTWNISITPFVNTVPVPTTVENYLISTSNPQLELHVQEHSTFISVKLLSLIDTTEKLQEHSINTTLWLENKKRIAFFQLRLLPCPKGKFLKHSMVSEMNNKFAYMCVDAPPNSLGLILGISIPSFLIFFILGSLFTGGCIFIAFRIRKKLNRLAVKEKAEKEVEKKILDKKIIFNNWVKSPTVSVGSEYSMTVPLIHSDSGDATISHISQEMKQFKNKKDSFLISIDDLEIIKKIAEGGYGVIYQAKLWGKLDVAIKTLKQVDDGLVHDFQDDEEFEKEVSVLANLNHPNILKFYGISVTETSKYMITEYLENGSLERMLNSCRFGKTVLTLEKKLQILEDVSCGMHYLHSLSPAIVHRDLKPGNILLKSDHTCKVCDFGLSRVIGSNGNTNKTMTKNVGTFFYMSPELISDTNSCYEERTQGSLSNSQEKVLRATKLDIYSFGIIMWELFFELAPYSENPKIGTQGKGIPFVNILSCVMQGARPAIPFQNKQELQEWLKVYPVRIREGYSSQIGNCDLESLILSYFELARRCWSQEVMSRPSFEVILDELSKLKSKL</sequence>
<keyword evidence="12" id="KW-1185">Reference proteome</keyword>
<dbReference type="Gene3D" id="1.10.510.10">
    <property type="entry name" value="Transferase(Phosphotransferase) domain 1"/>
    <property type="match status" value="1"/>
</dbReference>
<dbReference type="InterPro" id="IPR011050">
    <property type="entry name" value="Pectin_lyase_fold/virulence"/>
</dbReference>
<dbReference type="InterPro" id="IPR003368">
    <property type="entry name" value="POMP_repeat"/>
</dbReference>
<comment type="caution">
    <text evidence="11">The sequence shown here is derived from an EMBL/GenBank/DDBJ whole genome shotgun (WGS) entry which is preliminary data.</text>
</comment>
<feature type="compositionally biased region" description="Polar residues" evidence="8">
    <location>
        <begin position="1"/>
        <end position="15"/>
    </location>
</feature>
<comment type="subcellular location">
    <subcellularLocation>
        <location evidence="1">Cell envelope</location>
    </subcellularLocation>
    <subcellularLocation>
        <location evidence="2">Cell outer membrane</location>
    </subcellularLocation>
    <subcellularLocation>
        <location evidence="3">Secreted</location>
    </subcellularLocation>
</comment>
<evidence type="ECO:0000313" key="12">
    <source>
        <dbReference type="Proteomes" id="UP000816034"/>
    </source>
</evidence>
<evidence type="ECO:0000256" key="4">
    <source>
        <dbReference type="ARBA" id="ARBA00022525"/>
    </source>
</evidence>
<evidence type="ECO:0000256" key="9">
    <source>
        <dbReference type="SAM" id="Phobius"/>
    </source>
</evidence>
<dbReference type="InterPro" id="IPR051681">
    <property type="entry name" value="Ser/Thr_Kinases-Pseudokinases"/>
</dbReference>
<dbReference type="InterPro" id="IPR011009">
    <property type="entry name" value="Kinase-like_dom_sf"/>
</dbReference>
<dbReference type="EMBL" id="PYSW02000002">
    <property type="protein sequence ID" value="KAG2393339.1"/>
    <property type="molecule type" value="Genomic_DNA"/>
</dbReference>
<evidence type="ECO:0000259" key="10">
    <source>
        <dbReference type="PROSITE" id="PS50011"/>
    </source>
</evidence>
<dbReference type="InterPro" id="IPR008271">
    <property type="entry name" value="Ser/Thr_kinase_AS"/>
</dbReference>
<dbReference type="GeneID" id="68099324"/>
<feature type="compositionally biased region" description="Low complexity" evidence="8">
    <location>
        <begin position="21"/>
        <end position="34"/>
    </location>
</feature>
<evidence type="ECO:0000256" key="7">
    <source>
        <dbReference type="ARBA" id="ARBA00023237"/>
    </source>
</evidence>
<dbReference type="GO" id="GO:0005524">
    <property type="term" value="F:ATP binding"/>
    <property type="evidence" value="ECO:0007669"/>
    <property type="project" value="InterPro"/>
</dbReference>
<keyword evidence="5" id="KW-0732">Signal</keyword>
<keyword evidence="9" id="KW-0812">Transmembrane</keyword>
<dbReference type="InterPro" id="IPR000719">
    <property type="entry name" value="Prot_kinase_dom"/>
</dbReference>
<evidence type="ECO:0000256" key="5">
    <source>
        <dbReference type="ARBA" id="ARBA00022729"/>
    </source>
</evidence>